<dbReference type="InterPro" id="IPR001763">
    <property type="entry name" value="Rhodanese-like_dom"/>
</dbReference>
<dbReference type="InterPro" id="IPR050229">
    <property type="entry name" value="GlpE_sulfurtransferase"/>
</dbReference>
<dbReference type="CDD" id="cd00158">
    <property type="entry name" value="RHOD"/>
    <property type="match status" value="1"/>
</dbReference>
<gene>
    <name evidence="4" type="ORF">PO878_17165</name>
</gene>
<organism evidence="4 5">
    <name type="scientific">Iamia majanohamensis</name>
    <dbReference type="NCBI Taxonomy" id="467976"/>
    <lineage>
        <taxon>Bacteria</taxon>
        <taxon>Bacillati</taxon>
        <taxon>Actinomycetota</taxon>
        <taxon>Acidimicrobiia</taxon>
        <taxon>Acidimicrobiales</taxon>
        <taxon>Iamiaceae</taxon>
        <taxon>Iamia</taxon>
    </lineage>
</organism>
<keyword evidence="2" id="KW-0732">Signal</keyword>
<dbReference type="PROSITE" id="PS50206">
    <property type="entry name" value="RHODANESE_3"/>
    <property type="match status" value="1"/>
</dbReference>
<evidence type="ECO:0000256" key="2">
    <source>
        <dbReference type="SAM" id="SignalP"/>
    </source>
</evidence>
<sequence length="137" mass="14009">MLLAVLAVVGLALVTACSDADEGSTGGATDTTTAAGAAPGQEAAEVALEEERTVIDVRTPEEYADGHVADARLIDVQDPSFDDAIAELPTDVEYVVYCRTGNRSAAAAERMREAGLEVLDGGGLPDMVDAGWPSTAG</sequence>
<keyword evidence="5" id="KW-1185">Reference proteome</keyword>
<feature type="domain" description="Rhodanese" evidence="3">
    <location>
        <begin position="48"/>
        <end position="136"/>
    </location>
</feature>
<feature type="region of interest" description="Disordered" evidence="1">
    <location>
        <begin position="20"/>
        <end position="46"/>
    </location>
</feature>
<dbReference type="RefSeq" id="WP_272735759.1">
    <property type="nucleotide sequence ID" value="NZ_CP116942.1"/>
</dbReference>
<dbReference type="PANTHER" id="PTHR43031:SF1">
    <property type="entry name" value="PYRIDINE NUCLEOTIDE-DISULPHIDE OXIDOREDUCTASE"/>
    <property type="match status" value="1"/>
</dbReference>
<proteinExistence type="predicted"/>
<dbReference type="Gene3D" id="3.40.250.10">
    <property type="entry name" value="Rhodanese-like domain"/>
    <property type="match status" value="1"/>
</dbReference>
<dbReference type="AlphaFoldDB" id="A0AAF0BUY9"/>
<dbReference type="Proteomes" id="UP001216390">
    <property type="component" value="Chromosome"/>
</dbReference>
<feature type="signal peptide" evidence="2">
    <location>
        <begin position="1"/>
        <end position="20"/>
    </location>
</feature>
<feature type="chain" id="PRO_5042091077" evidence="2">
    <location>
        <begin position="21"/>
        <end position="137"/>
    </location>
</feature>
<evidence type="ECO:0000313" key="4">
    <source>
        <dbReference type="EMBL" id="WCO66235.1"/>
    </source>
</evidence>
<dbReference type="SMART" id="SM00450">
    <property type="entry name" value="RHOD"/>
    <property type="match status" value="1"/>
</dbReference>
<dbReference type="SUPFAM" id="SSF52821">
    <property type="entry name" value="Rhodanese/Cell cycle control phosphatase"/>
    <property type="match status" value="1"/>
</dbReference>
<evidence type="ECO:0000259" key="3">
    <source>
        <dbReference type="PROSITE" id="PS50206"/>
    </source>
</evidence>
<feature type="compositionally biased region" description="Low complexity" evidence="1">
    <location>
        <begin position="27"/>
        <end position="46"/>
    </location>
</feature>
<dbReference type="EMBL" id="CP116942">
    <property type="protein sequence ID" value="WCO66235.1"/>
    <property type="molecule type" value="Genomic_DNA"/>
</dbReference>
<name>A0AAF0BUY9_9ACTN</name>
<dbReference type="PANTHER" id="PTHR43031">
    <property type="entry name" value="FAD-DEPENDENT OXIDOREDUCTASE"/>
    <property type="match status" value="1"/>
</dbReference>
<accession>A0AAF0BUY9</accession>
<dbReference type="Pfam" id="PF00581">
    <property type="entry name" value="Rhodanese"/>
    <property type="match status" value="1"/>
</dbReference>
<dbReference type="KEGG" id="ima:PO878_17165"/>
<evidence type="ECO:0000313" key="5">
    <source>
        <dbReference type="Proteomes" id="UP001216390"/>
    </source>
</evidence>
<protein>
    <submittedName>
        <fullName evidence="4">Rhodanese-like domain-containing protein</fullName>
    </submittedName>
</protein>
<evidence type="ECO:0000256" key="1">
    <source>
        <dbReference type="SAM" id="MobiDB-lite"/>
    </source>
</evidence>
<dbReference type="InterPro" id="IPR036873">
    <property type="entry name" value="Rhodanese-like_dom_sf"/>
</dbReference>
<reference evidence="4" key="1">
    <citation type="submission" date="2023-01" db="EMBL/GenBank/DDBJ databases">
        <title>The diversity of Class Acidimicrobiia in South China Sea sediment environments and the proposal of Iamia marina sp. nov., a novel species of the genus Iamia.</title>
        <authorList>
            <person name="He Y."/>
            <person name="Tian X."/>
        </authorList>
    </citation>
    <scope>NUCLEOTIDE SEQUENCE</scope>
    <source>
        <strain evidence="4">DSM 19957</strain>
    </source>
</reference>